<gene>
    <name evidence="2" type="ORF">PECAL_6P12570</name>
</gene>
<name>A0A8J2T0C9_9STRA</name>
<sequence>MGRTTAADKKKMLLKIYHTKKEPFNLKELTKLAKAAGLAEKLVQDVNTQLMDDNYVSSDKIGTGNYFWAFPGSQGAQAKKQLDEVRCRVDGVILALLASRRRRRGVPSRHRSEQSPRVS</sequence>
<feature type="domain" description="Mnd1 HTH" evidence="1">
    <location>
        <begin position="13"/>
        <end position="71"/>
    </location>
</feature>
<dbReference type="OrthoDB" id="273345at2759"/>
<dbReference type="AlphaFoldDB" id="A0A8J2T0C9"/>
<organism evidence="2 3">
    <name type="scientific">Pelagomonas calceolata</name>
    <dbReference type="NCBI Taxonomy" id="35677"/>
    <lineage>
        <taxon>Eukaryota</taxon>
        <taxon>Sar</taxon>
        <taxon>Stramenopiles</taxon>
        <taxon>Ochrophyta</taxon>
        <taxon>Pelagophyceae</taxon>
        <taxon>Pelagomonadales</taxon>
        <taxon>Pelagomonadaceae</taxon>
        <taxon>Pelagomonas</taxon>
    </lineage>
</organism>
<dbReference type="Pfam" id="PF03962">
    <property type="entry name" value="Mnd1"/>
    <property type="match status" value="1"/>
</dbReference>
<keyword evidence="3" id="KW-1185">Reference proteome</keyword>
<dbReference type="EMBL" id="CAKKNE010000006">
    <property type="protein sequence ID" value="CAH0379629.1"/>
    <property type="molecule type" value="Genomic_DNA"/>
</dbReference>
<dbReference type="Proteomes" id="UP000789595">
    <property type="component" value="Unassembled WGS sequence"/>
</dbReference>
<dbReference type="InterPro" id="IPR040453">
    <property type="entry name" value="Mnd1_HTH"/>
</dbReference>
<evidence type="ECO:0000313" key="3">
    <source>
        <dbReference type="Proteomes" id="UP000789595"/>
    </source>
</evidence>
<evidence type="ECO:0000259" key="1">
    <source>
        <dbReference type="Pfam" id="PF03962"/>
    </source>
</evidence>
<proteinExistence type="predicted"/>
<comment type="caution">
    <text evidence="2">The sequence shown here is derived from an EMBL/GenBank/DDBJ whole genome shotgun (WGS) entry which is preliminary data.</text>
</comment>
<evidence type="ECO:0000313" key="2">
    <source>
        <dbReference type="EMBL" id="CAH0379629.1"/>
    </source>
</evidence>
<protein>
    <recommendedName>
        <fullName evidence="1">Mnd1 HTH domain-containing protein</fullName>
    </recommendedName>
</protein>
<accession>A0A8J2T0C9</accession>
<reference evidence="2" key="1">
    <citation type="submission" date="2021-11" db="EMBL/GenBank/DDBJ databases">
        <authorList>
            <consortium name="Genoscope - CEA"/>
            <person name="William W."/>
        </authorList>
    </citation>
    <scope>NUCLEOTIDE SEQUENCE</scope>
</reference>